<sequence length="158" mass="17465">MTETGSVIYAGFLRRTLATLIDLILLALLGSLLLYLLDLAELHAVSPPFERELMELTINSVLPLMLLTGFWMLLRATPGKLLCDCQVVSASTGEGINGSQTLLRLFGYLLNIATLGLGFLWLLFDRRAQGLHDKLAGSVVVVEDDALITIEQWLESYR</sequence>
<dbReference type="AlphaFoldDB" id="A0A6N0HT98"/>
<evidence type="ECO:0000256" key="4">
    <source>
        <dbReference type="ARBA" id="ARBA00022989"/>
    </source>
</evidence>
<dbReference type="PANTHER" id="PTHR36115">
    <property type="entry name" value="PROLINE-RICH ANTIGEN HOMOLOG-RELATED"/>
    <property type="match status" value="1"/>
</dbReference>
<dbReference type="PANTHER" id="PTHR36115:SF6">
    <property type="entry name" value="PROLINE-RICH ANTIGEN HOMOLOG"/>
    <property type="match status" value="1"/>
</dbReference>
<proteinExistence type="predicted"/>
<dbReference type="KEGG" id="rev:HUE57_03340"/>
<dbReference type="EMBL" id="CP054491">
    <property type="protein sequence ID" value="QKQ25437.1"/>
    <property type="molecule type" value="Genomic_DNA"/>
</dbReference>
<reference evidence="8 9" key="1">
    <citation type="submission" date="2020-05" db="EMBL/GenBank/DDBJ databases">
        <title>Horizontal transmission and recombination maintain forever young bacterial symbiont genomes.</title>
        <authorList>
            <person name="Russell S.L."/>
            <person name="Pepper-Tunick E."/>
            <person name="Svedberg J."/>
            <person name="Byrne A."/>
            <person name="Ruelas Castillo J."/>
            <person name="Vollmers C."/>
            <person name="Beinart R.A."/>
            <person name="Corbett-Detig R."/>
        </authorList>
    </citation>
    <scope>NUCLEOTIDE SEQUENCE [LARGE SCALE GENOMIC DNA]</scope>
    <source>
        <strain evidence="8">Santa_Monica_outfall</strain>
    </source>
</reference>
<dbReference type="RefSeq" id="WP_172840309.1">
    <property type="nucleotide sequence ID" value="NZ_CP054491.1"/>
</dbReference>
<keyword evidence="5 6" id="KW-0472">Membrane</keyword>
<keyword evidence="2" id="KW-1003">Cell membrane</keyword>
<dbReference type="GO" id="GO:0005886">
    <property type="term" value="C:plasma membrane"/>
    <property type="evidence" value="ECO:0007669"/>
    <property type="project" value="UniProtKB-SubCell"/>
</dbReference>
<feature type="domain" description="RDD" evidence="7">
    <location>
        <begin position="9"/>
        <end position="137"/>
    </location>
</feature>
<feature type="transmembrane region" description="Helical" evidence="6">
    <location>
        <begin position="56"/>
        <end position="74"/>
    </location>
</feature>
<dbReference type="InterPro" id="IPR051791">
    <property type="entry name" value="Pra-immunoreactive"/>
</dbReference>
<protein>
    <submittedName>
        <fullName evidence="8">RDD family protein</fullName>
    </submittedName>
</protein>
<keyword evidence="4 6" id="KW-1133">Transmembrane helix</keyword>
<comment type="subcellular location">
    <subcellularLocation>
        <location evidence="1">Cell membrane</location>
        <topology evidence="1">Multi-pass membrane protein</topology>
    </subcellularLocation>
</comment>
<keyword evidence="3 6" id="KW-0812">Transmembrane</keyword>
<organism evidence="8 9">
    <name type="scientific">Candidatus Reidiella endopervernicosa</name>
    <dbReference type="NCBI Taxonomy" id="2738883"/>
    <lineage>
        <taxon>Bacteria</taxon>
        <taxon>Pseudomonadati</taxon>
        <taxon>Pseudomonadota</taxon>
        <taxon>Gammaproteobacteria</taxon>
        <taxon>Candidatus Reidiella</taxon>
    </lineage>
</organism>
<evidence type="ECO:0000259" key="7">
    <source>
        <dbReference type="Pfam" id="PF06271"/>
    </source>
</evidence>
<evidence type="ECO:0000256" key="3">
    <source>
        <dbReference type="ARBA" id="ARBA00022692"/>
    </source>
</evidence>
<evidence type="ECO:0000256" key="5">
    <source>
        <dbReference type="ARBA" id="ARBA00023136"/>
    </source>
</evidence>
<accession>A0A6N0HT98</accession>
<evidence type="ECO:0000256" key="6">
    <source>
        <dbReference type="SAM" id="Phobius"/>
    </source>
</evidence>
<evidence type="ECO:0000256" key="2">
    <source>
        <dbReference type="ARBA" id="ARBA00022475"/>
    </source>
</evidence>
<evidence type="ECO:0000256" key="1">
    <source>
        <dbReference type="ARBA" id="ARBA00004651"/>
    </source>
</evidence>
<dbReference type="Pfam" id="PF06271">
    <property type="entry name" value="RDD"/>
    <property type="match status" value="1"/>
</dbReference>
<evidence type="ECO:0000313" key="8">
    <source>
        <dbReference type="EMBL" id="QKQ25437.1"/>
    </source>
</evidence>
<name>A0A6N0HT98_9GAMM</name>
<evidence type="ECO:0000313" key="9">
    <source>
        <dbReference type="Proteomes" id="UP000509658"/>
    </source>
</evidence>
<feature type="transmembrane region" description="Helical" evidence="6">
    <location>
        <begin position="105"/>
        <end position="124"/>
    </location>
</feature>
<dbReference type="InterPro" id="IPR010432">
    <property type="entry name" value="RDD"/>
</dbReference>
<dbReference type="Proteomes" id="UP000509658">
    <property type="component" value="Chromosome"/>
</dbReference>
<gene>
    <name evidence="8" type="ORF">HUE57_03340</name>
</gene>
<keyword evidence="9" id="KW-1185">Reference proteome</keyword>
<feature type="transmembrane region" description="Helical" evidence="6">
    <location>
        <begin position="12"/>
        <end position="36"/>
    </location>
</feature>